<dbReference type="InterPro" id="IPR021247">
    <property type="entry name" value="DUF2785"/>
</dbReference>
<organism evidence="1 2">
    <name type="scientific">Streptococcus cuniculipharyngis</name>
    <dbReference type="NCBI Taxonomy" id="1562651"/>
    <lineage>
        <taxon>Bacteria</taxon>
        <taxon>Bacillati</taxon>
        <taxon>Bacillota</taxon>
        <taxon>Bacilli</taxon>
        <taxon>Lactobacillales</taxon>
        <taxon>Streptococcaceae</taxon>
        <taxon>Streptococcus</taxon>
    </lineage>
</organism>
<dbReference type="OrthoDB" id="7619731at2"/>
<evidence type="ECO:0000313" key="2">
    <source>
        <dbReference type="Proteomes" id="UP000317430"/>
    </source>
</evidence>
<gene>
    <name evidence="1" type="ORF">FRX57_07190</name>
</gene>
<name>A0A5C5S943_9STRE</name>
<keyword evidence="2" id="KW-1185">Reference proteome</keyword>
<dbReference type="AlphaFoldDB" id="A0A5C5S943"/>
<dbReference type="Pfam" id="PF10978">
    <property type="entry name" value="DUF2785"/>
    <property type="match status" value="1"/>
</dbReference>
<dbReference type="Proteomes" id="UP000317430">
    <property type="component" value="Unassembled WGS sequence"/>
</dbReference>
<comment type="caution">
    <text evidence="1">The sequence shown here is derived from an EMBL/GenBank/DDBJ whole genome shotgun (WGS) entry which is preliminary data.</text>
</comment>
<sequence length="173" mass="20326">METRLQEKLHLEDSYSDEEISWLLEHIGDKNPKIRDNLVYASFCQAILGERISRSQFQCLTRKLLEEQYLFYRIEELGEATLTRSFTALVLALVLSEDSRERSSFYNGLSAEERMLLFQAIPTYLARERDTTGYHRDYGWVHAFAHGADLLMFASQHVAFPREMYQDIWTCLV</sequence>
<dbReference type="EMBL" id="VOHL01000008">
    <property type="protein sequence ID" value="TWS96473.1"/>
    <property type="molecule type" value="Genomic_DNA"/>
</dbReference>
<protein>
    <submittedName>
        <fullName evidence="1">DUF2785 domain-containing protein</fullName>
    </submittedName>
</protein>
<accession>A0A5C5S943</accession>
<proteinExistence type="predicted"/>
<evidence type="ECO:0000313" key="1">
    <source>
        <dbReference type="EMBL" id="TWS96473.1"/>
    </source>
</evidence>
<dbReference type="RefSeq" id="WP_146568127.1">
    <property type="nucleotide sequence ID" value="NZ_VOHL01000008.1"/>
</dbReference>
<reference evidence="1 2" key="1">
    <citation type="submission" date="2019-08" db="EMBL/GenBank/DDBJ databases">
        <authorList>
            <person name="Lei W."/>
        </authorList>
    </citation>
    <scope>NUCLEOTIDE SEQUENCE [LARGE SCALE GENOMIC DNA]</scope>
    <source>
        <strain evidence="1 2">CCUG 66496</strain>
    </source>
</reference>